<keyword evidence="3" id="KW-1185">Reference proteome</keyword>
<dbReference type="AlphaFoldDB" id="A0A9P8TLG3"/>
<evidence type="ECO:0000256" key="1">
    <source>
        <dbReference type="SAM" id="Phobius"/>
    </source>
</evidence>
<protein>
    <submittedName>
        <fullName evidence="2">Uncharacterized protein</fullName>
    </submittedName>
</protein>
<reference evidence="2" key="2">
    <citation type="submission" date="2021-01" db="EMBL/GenBank/DDBJ databases">
        <authorList>
            <person name="Schikora-Tamarit M.A."/>
        </authorList>
    </citation>
    <scope>NUCLEOTIDE SEQUENCE</scope>
    <source>
        <strain evidence="2">CBS2887</strain>
    </source>
</reference>
<accession>A0A9P8TLG3</accession>
<organism evidence="2 3">
    <name type="scientific">Wickerhamomyces pijperi</name>
    <name type="common">Yeast</name>
    <name type="synonym">Pichia pijperi</name>
    <dbReference type="NCBI Taxonomy" id="599730"/>
    <lineage>
        <taxon>Eukaryota</taxon>
        <taxon>Fungi</taxon>
        <taxon>Dikarya</taxon>
        <taxon>Ascomycota</taxon>
        <taxon>Saccharomycotina</taxon>
        <taxon>Saccharomycetes</taxon>
        <taxon>Phaffomycetales</taxon>
        <taxon>Wickerhamomycetaceae</taxon>
        <taxon>Wickerhamomyces</taxon>
    </lineage>
</organism>
<feature type="transmembrane region" description="Helical" evidence="1">
    <location>
        <begin position="408"/>
        <end position="427"/>
    </location>
</feature>
<comment type="caution">
    <text evidence="2">The sequence shown here is derived from an EMBL/GenBank/DDBJ whole genome shotgun (WGS) entry which is preliminary data.</text>
</comment>
<keyword evidence="1" id="KW-1133">Transmembrane helix</keyword>
<sequence length="433" mass="50571">MTNKTFPTEIIDRIITNVSEYYTFRELYRIPELRSLVSDKIATLTIDHSNTFTGVNDFKHFFEGMNLFSMTKDIQYFIKAQNVDNYYMFRLSDESKDTINRLKQKSLIIIRCYDSRDLAYSQIQTYSTFIHEIVNPQSEDVVSFHFEIIKSPVGDEVKRNKFPDVARLLPSNSERDWYDAYSLEVQIPCVKLYDGYTDFSEGPNWRFCKRANCSACNFSVDLIYPNYTQPLDNDIGIKGVILRKIHSNIMQSIKSGKCSYLQSLDEEVERETAYAGFKQLCKMIEFTSESKALRNIAINTMVENSDTLLLHPVKELTQKSLIPKRYMIPEFRTKLLECTGTWMTFFLEFIEFCLSQSNDVVSCVRFNVQQTKETLENDIELHVNKCVSKSMPRLVKLLQGELNKEFRFWFSMFGLLLLLSICLFLLVDDNAMV</sequence>
<dbReference type="Proteomes" id="UP000774326">
    <property type="component" value="Unassembled WGS sequence"/>
</dbReference>
<dbReference type="EMBL" id="JAEUBG010003209">
    <property type="protein sequence ID" value="KAH3683206.1"/>
    <property type="molecule type" value="Genomic_DNA"/>
</dbReference>
<name>A0A9P8TLG3_WICPI</name>
<keyword evidence="1" id="KW-0472">Membrane</keyword>
<evidence type="ECO:0000313" key="3">
    <source>
        <dbReference type="Proteomes" id="UP000774326"/>
    </source>
</evidence>
<gene>
    <name evidence="2" type="ORF">WICPIJ_005819</name>
</gene>
<keyword evidence="1" id="KW-0812">Transmembrane</keyword>
<reference evidence="2" key="1">
    <citation type="journal article" date="2021" name="Open Biol.">
        <title>Shared evolutionary footprints suggest mitochondrial oxidative damage underlies multiple complex I losses in fungi.</title>
        <authorList>
            <person name="Schikora-Tamarit M.A."/>
            <person name="Marcet-Houben M."/>
            <person name="Nosek J."/>
            <person name="Gabaldon T."/>
        </authorList>
    </citation>
    <scope>NUCLEOTIDE SEQUENCE</scope>
    <source>
        <strain evidence="2">CBS2887</strain>
    </source>
</reference>
<evidence type="ECO:0000313" key="2">
    <source>
        <dbReference type="EMBL" id="KAH3683206.1"/>
    </source>
</evidence>
<proteinExistence type="predicted"/>